<dbReference type="InterPro" id="IPR008972">
    <property type="entry name" value="Cupredoxin"/>
</dbReference>
<accession>A0ABT2QIH5</accession>
<dbReference type="SUPFAM" id="SSF49503">
    <property type="entry name" value="Cupredoxins"/>
    <property type="match status" value="1"/>
</dbReference>
<evidence type="ECO:0000313" key="3">
    <source>
        <dbReference type="EMBL" id="MCU4974671.1"/>
    </source>
</evidence>
<dbReference type="Gene3D" id="2.60.40.420">
    <property type="entry name" value="Cupredoxins - blue copper proteins"/>
    <property type="match status" value="1"/>
</dbReference>
<gene>
    <name evidence="3" type="ORF">OB955_18285</name>
</gene>
<dbReference type="Pfam" id="PF07995">
    <property type="entry name" value="GSDH"/>
    <property type="match status" value="1"/>
</dbReference>
<organism evidence="3 4">
    <name type="scientific">Natronoglomus mannanivorans</name>
    <dbReference type="NCBI Taxonomy" id="2979990"/>
    <lineage>
        <taxon>Archaea</taxon>
        <taxon>Methanobacteriati</taxon>
        <taxon>Methanobacteriota</taxon>
        <taxon>Stenosarchaea group</taxon>
        <taxon>Halobacteria</taxon>
        <taxon>Halobacteriales</taxon>
        <taxon>Natrialbaceae</taxon>
        <taxon>Natronoglomus</taxon>
    </lineage>
</organism>
<evidence type="ECO:0000256" key="1">
    <source>
        <dbReference type="SAM" id="MobiDB-lite"/>
    </source>
</evidence>
<proteinExistence type="predicted"/>
<dbReference type="Proteomes" id="UP001320972">
    <property type="component" value="Unassembled WGS sequence"/>
</dbReference>
<reference evidence="3 4" key="1">
    <citation type="submission" date="2022-09" db="EMBL/GenBank/DDBJ databases">
        <title>Enrichment on poylsaccharides allowed isolation of novel metabolic and taxonomic groups of Haloarchaea.</title>
        <authorList>
            <person name="Sorokin D.Y."/>
            <person name="Elcheninov A.G."/>
            <person name="Khizhniak T.V."/>
            <person name="Kolganova T.V."/>
            <person name="Kublanov I.V."/>
        </authorList>
    </citation>
    <scope>NUCLEOTIDE SEQUENCE [LARGE SCALE GENOMIC DNA]</scope>
    <source>
        <strain evidence="3 4">AArc-m2/3/4</strain>
    </source>
</reference>
<name>A0ABT2QIH5_9EURY</name>
<dbReference type="InterPro" id="IPR011042">
    <property type="entry name" value="6-blade_b-propeller_TolB-like"/>
</dbReference>
<feature type="region of interest" description="Disordered" evidence="1">
    <location>
        <begin position="598"/>
        <end position="646"/>
    </location>
</feature>
<dbReference type="EMBL" id="JAOPKB010000013">
    <property type="protein sequence ID" value="MCU4974671.1"/>
    <property type="molecule type" value="Genomic_DNA"/>
</dbReference>
<dbReference type="PROSITE" id="PS51318">
    <property type="entry name" value="TAT"/>
    <property type="match status" value="1"/>
</dbReference>
<protein>
    <submittedName>
        <fullName evidence="3">PQQ-dependent sugar dehydrogenase</fullName>
    </submittedName>
</protein>
<sequence>MTRQLEEPNSRPPFPTRRRVLRAVAATGMVAGLGPTVLAQDVEQFEFGGETGGWQGRSPAAIDGETNPPLDLEAGQTYEVSWENLDGLPHDFTILDADGAELVGTETVDEEGATETLEFEATGEMAEYYCSVHTEAMRGEIQIGDPTEEDVADEPSVIAEGPTIGLERVAEGFVAPVGFEVAPGEEEADEDRYYVLDQVGRIYVVDENGRADEPFLDLTDRMVEVGDGDGDFDERGVLGLAFHPNYQENHRLFVYYSGQRRDGTPEDYDHTGVLAEFEADEDGERVDPDSERTILEIPQPQFNHNGGPVLFGPDGYLYLALGDGGDGDDTGMGHVEDWYDGNEGGNGQNTTENFLGSILRLDVDSEPDEDRAYAIPDDNPFAEDGELEGEGLEEYYAWGLRNPWRASFDGEGQFFVGDVGQLLFEEVNIVEKGGNYGWNVREGIECFSPETPTDPPAECPDYTPDEVRGGEPLVDPVIHYPQRVDDEVIGIAVIGGYVYEGESIPDLEGRYVFGDWSDSFAEPTGSLFASPIEEYEPVAGRSEDELWEIEQLTVDGGVDGELGRFVLSFGQDHDGELYVLTNARFTDGETGEVFRIVPAEEGESLETPDDSIADDDTDDEDEDDDTDGDDADDEDGEDDDADGTDD</sequence>
<evidence type="ECO:0000313" key="4">
    <source>
        <dbReference type="Proteomes" id="UP001320972"/>
    </source>
</evidence>
<dbReference type="Gene3D" id="2.120.10.30">
    <property type="entry name" value="TolB, C-terminal domain"/>
    <property type="match status" value="1"/>
</dbReference>
<dbReference type="InterPro" id="IPR012938">
    <property type="entry name" value="Glc/Sorbosone_DH"/>
</dbReference>
<dbReference type="PANTHER" id="PTHR19328">
    <property type="entry name" value="HEDGEHOG-INTERACTING PROTEIN"/>
    <property type="match status" value="1"/>
</dbReference>
<evidence type="ECO:0000259" key="2">
    <source>
        <dbReference type="Pfam" id="PF07995"/>
    </source>
</evidence>
<feature type="compositionally biased region" description="Acidic residues" evidence="1">
    <location>
        <begin position="600"/>
        <end position="646"/>
    </location>
</feature>
<dbReference type="PANTHER" id="PTHR19328:SF75">
    <property type="entry name" value="ALDOSE SUGAR DEHYDROGENASE YLII"/>
    <property type="match status" value="1"/>
</dbReference>
<dbReference type="InterPro" id="IPR011041">
    <property type="entry name" value="Quinoprot_gluc/sorb_DH_b-prop"/>
</dbReference>
<dbReference type="InterPro" id="IPR006311">
    <property type="entry name" value="TAT_signal"/>
</dbReference>
<dbReference type="RefSeq" id="WP_338008669.1">
    <property type="nucleotide sequence ID" value="NZ_JAOPKB010000013.1"/>
</dbReference>
<comment type="caution">
    <text evidence="3">The sequence shown here is derived from an EMBL/GenBank/DDBJ whole genome shotgun (WGS) entry which is preliminary data.</text>
</comment>
<feature type="domain" description="Glucose/Sorbosone dehydrogenase" evidence="2">
    <location>
        <begin position="191"/>
        <end position="514"/>
    </location>
</feature>
<keyword evidence="4" id="KW-1185">Reference proteome</keyword>
<dbReference type="SUPFAM" id="SSF50952">
    <property type="entry name" value="Soluble quinoprotein glucose dehydrogenase"/>
    <property type="match status" value="1"/>
</dbReference>